<organism evidence="18 19">
    <name type="scientific">Sphingobacterium griseoflavum</name>
    <dbReference type="NCBI Taxonomy" id="1474952"/>
    <lineage>
        <taxon>Bacteria</taxon>
        <taxon>Pseudomonadati</taxon>
        <taxon>Bacteroidota</taxon>
        <taxon>Sphingobacteriia</taxon>
        <taxon>Sphingobacteriales</taxon>
        <taxon>Sphingobacteriaceae</taxon>
        <taxon>Sphingobacterium</taxon>
    </lineage>
</organism>
<evidence type="ECO:0000256" key="6">
    <source>
        <dbReference type="ARBA" id="ARBA00022692"/>
    </source>
</evidence>
<keyword evidence="5 18" id="KW-0762">Sugar transport</keyword>
<evidence type="ECO:0000256" key="11">
    <source>
        <dbReference type="ARBA" id="ARBA00023136"/>
    </source>
</evidence>
<dbReference type="Pfam" id="PF22461">
    <property type="entry name" value="SLBB_2"/>
    <property type="match status" value="1"/>
</dbReference>
<comment type="caution">
    <text evidence="18">The sequence shown here is derived from an EMBL/GenBank/DDBJ whole genome shotgun (WGS) entry which is preliminary data.</text>
</comment>
<evidence type="ECO:0000259" key="17">
    <source>
        <dbReference type="Pfam" id="PF22461"/>
    </source>
</evidence>
<protein>
    <submittedName>
        <fullName evidence="18">Sugar transporter</fullName>
    </submittedName>
</protein>
<evidence type="ECO:0000256" key="15">
    <source>
        <dbReference type="SAM" id="Phobius"/>
    </source>
</evidence>
<comment type="subcellular location">
    <subcellularLocation>
        <location evidence="1">Cell outer membrane</location>
        <topology evidence="1">Multi-pass membrane protein</topology>
    </subcellularLocation>
</comment>
<feature type="domain" description="Polysaccharide export protein N-terminal" evidence="16">
    <location>
        <begin position="43"/>
        <end position="146"/>
    </location>
</feature>
<keyword evidence="3" id="KW-0813">Transport</keyword>
<keyword evidence="6 15" id="KW-0812">Transmembrane</keyword>
<keyword evidence="13" id="KW-0998">Cell outer membrane</keyword>
<evidence type="ECO:0000256" key="5">
    <source>
        <dbReference type="ARBA" id="ARBA00022597"/>
    </source>
</evidence>
<evidence type="ECO:0000256" key="10">
    <source>
        <dbReference type="ARBA" id="ARBA00023114"/>
    </source>
</evidence>
<keyword evidence="15" id="KW-1133">Transmembrane helix</keyword>
<dbReference type="InterPro" id="IPR003715">
    <property type="entry name" value="Poly_export_N"/>
</dbReference>
<dbReference type="InterPro" id="IPR054765">
    <property type="entry name" value="SLBB_dom"/>
</dbReference>
<evidence type="ECO:0000313" key="18">
    <source>
        <dbReference type="EMBL" id="GHE39847.1"/>
    </source>
</evidence>
<dbReference type="PANTHER" id="PTHR33619:SF3">
    <property type="entry name" value="POLYSACCHARIDE EXPORT PROTEIN GFCE-RELATED"/>
    <property type="match status" value="1"/>
</dbReference>
<keyword evidence="11 15" id="KW-0472">Membrane</keyword>
<evidence type="ECO:0000256" key="4">
    <source>
        <dbReference type="ARBA" id="ARBA00022452"/>
    </source>
</evidence>
<evidence type="ECO:0000259" key="16">
    <source>
        <dbReference type="Pfam" id="PF02563"/>
    </source>
</evidence>
<proteinExistence type="inferred from homology"/>
<evidence type="ECO:0000256" key="13">
    <source>
        <dbReference type="ARBA" id="ARBA00023237"/>
    </source>
</evidence>
<dbReference type="Gene3D" id="3.10.560.10">
    <property type="entry name" value="Outer membrane lipoprotein wza domain like"/>
    <property type="match status" value="1"/>
</dbReference>
<evidence type="ECO:0000256" key="2">
    <source>
        <dbReference type="ARBA" id="ARBA00009450"/>
    </source>
</evidence>
<keyword evidence="4" id="KW-1134">Transmembrane beta strand</keyword>
<dbReference type="Proteomes" id="UP000620550">
    <property type="component" value="Unassembled WGS sequence"/>
</dbReference>
<feature type="transmembrane region" description="Helical" evidence="15">
    <location>
        <begin position="244"/>
        <end position="264"/>
    </location>
</feature>
<dbReference type="EMBL" id="BNAF01000008">
    <property type="protein sequence ID" value="GHE39847.1"/>
    <property type="molecule type" value="Genomic_DNA"/>
</dbReference>
<evidence type="ECO:0000256" key="12">
    <source>
        <dbReference type="ARBA" id="ARBA00023139"/>
    </source>
</evidence>
<evidence type="ECO:0000313" key="19">
    <source>
        <dbReference type="Proteomes" id="UP000620550"/>
    </source>
</evidence>
<feature type="domain" description="SLBB" evidence="17">
    <location>
        <begin position="150"/>
        <end position="229"/>
    </location>
</feature>
<evidence type="ECO:0000256" key="9">
    <source>
        <dbReference type="ARBA" id="ARBA00023065"/>
    </source>
</evidence>
<keyword evidence="14" id="KW-0449">Lipoprotein</keyword>
<evidence type="ECO:0000256" key="14">
    <source>
        <dbReference type="ARBA" id="ARBA00023288"/>
    </source>
</evidence>
<keyword evidence="12" id="KW-0564">Palmitate</keyword>
<keyword evidence="9" id="KW-0406">Ion transport</keyword>
<keyword evidence="8" id="KW-0625">Polysaccharide transport</keyword>
<sequence length="266" mass="29109">MKNSVIIIFASCILAFASCIVPKKVVYLKDMEANKVYNTALVPPLRIQKNDRLSIQVTSKNPELAAPFNPDGGVYNVSAQGSVTAVPMAGPNTNKGYLVDQDGNIEFPVLGTINVEGLTLDGVRDMMRDRLVQEKLISDAVIKIELMNLKITMMGAVGAVGVLDVPDSRITLLEAITRSGGLTANAKTNKVAVIREEAGGRKMYLNDIEKMDVFNSPTYYLQQNDIVYVEPRTGEMTPRETMTLTYFGLITGVATMVLTLLNLMRN</sequence>
<evidence type="ECO:0000256" key="3">
    <source>
        <dbReference type="ARBA" id="ARBA00022448"/>
    </source>
</evidence>
<comment type="similarity">
    <text evidence="2">Belongs to the BexD/CtrA/VexA family.</text>
</comment>
<gene>
    <name evidence="18" type="ORF">GCM10017764_23980</name>
</gene>
<dbReference type="InterPro" id="IPR049712">
    <property type="entry name" value="Poly_export"/>
</dbReference>
<dbReference type="PROSITE" id="PS51257">
    <property type="entry name" value="PROKAR_LIPOPROTEIN"/>
    <property type="match status" value="1"/>
</dbReference>
<keyword evidence="10" id="KW-0626">Porin</keyword>
<keyword evidence="19" id="KW-1185">Reference proteome</keyword>
<reference evidence="19" key="1">
    <citation type="journal article" date="2019" name="Int. J. Syst. Evol. Microbiol.">
        <title>The Global Catalogue of Microorganisms (GCM) 10K type strain sequencing project: providing services to taxonomists for standard genome sequencing and annotation.</title>
        <authorList>
            <consortium name="The Broad Institute Genomics Platform"/>
            <consortium name="The Broad Institute Genome Sequencing Center for Infectious Disease"/>
            <person name="Wu L."/>
            <person name="Ma J."/>
        </authorList>
    </citation>
    <scope>NUCLEOTIDE SEQUENCE [LARGE SCALE GENOMIC DNA]</scope>
    <source>
        <strain evidence="19">CGMCC 1.12966</strain>
    </source>
</reference>
<dbReference type="RefSeq" id="WP_229826536.1">
    <property type="nucleotide sequence ID" value="NZ_BNAF01000008.1"/>
</dbReference>
<evidence type="ECO:0000256" key="8">
    <source>
        <dbReference type="ARBA" id="ARBA00023047"/>
    </source>
</evidence>
<keyword evidence="7" id="KW-0732">Signal</keyword>
<name>A0ABQ3HZ12_9SPHI</name>
<dbReference type="PANTHER" id="PTHR33619">
    <property type="entry name" value="POLYSACCHARIDE EXPORT PROTEIN GFCE-RELATED"/>
    <property type="match status" value="1"/>
</dbReference>
<evidence type="ECO:0000256" key="7">
    <source>
        <dbReference type="ARBA" id="ARBA00022729"/>
    </source>
</evidence>
<dbReference type="Pfam" id="PF02563">
    <property type="entry name" value="Poly_export"/>
    <property type="match status" value="1"/>
</dbReference>
<evidence type="ECO:0000256" key="1">
    <source>
        <dbReference type="ARBA" id="ARBA00004571"/>
    </source>
</evidence>
<accession>A0ABQ3HZ12</accession>